<evidence type="ECO:0000256" key="1">
    <source>
        <dbReference type="SAM" id="MobiDB-lite"/>
    </source>
</evidence>
<evidence type="ECO:0000313" key="4">
    <source>
        <dbReference type="EMBL" id="CAL5132819.1"/>
    </source>
</evidence>
<dbReference type="GO" id="GO:0061512">
    <property type="term" value="P:protein localization to cilium"/>
    <property type="evidence" value="ECO:0007669"/>
    <property type="project" value="TreeGrafter"/>
</dbReference>
<feature type="region of interest" description="Disordered" evidence="1">
    <location>
        <begin position="385"/>
        <end position="422"/>
    </location>
</feature>
<name>A0AAV2T6R1_CALDB</name>
<feature type="compositionally biased region" description="Polar residues" evidence="1">
    <location>
        <begin position="387"/>
        <end position="398"/>
    </location>
</feature>
<proteinExistence type="predicted"/>
<evidence type="ECO:0008006" key="6">
    <source>
        <dbReference type="Google" id="ProtNLM"/>
    </source>
</evidence>
<dbReference type="GO" id="GO:0005815">
    <property type="term" value="C:microtubule organizing center"/>
    <property type="evidence" value="ECO:0007669"/>
    <property type="project" value="TreeGrafter"/>
</dbReference>
<dbReference type="InterPro" id="IPR036322">
    <property type="entry name" value="WD40_repeat_dom_sf"/>
</dbReference>
<feature type="domain" description="Bardet-Biedl syndrome 1 protein GAE" evidence="3">
    <location>
        <begin position="545"/>
        <end position="649"/>
    </location>
</feature>
<dbReference type="AlphaFoldDB" id="A0AAV2T6R1"/>
<dbReference type="EMBL" id="CAXLJL010000145">
    <property type="protein sequence ID" value="CAL5132819.1"/>
    <property type="molecule type" value="Genomic_DNA"/>
</dbReference>
<dbReference type="PANTHER" id="PTHR20870">
    <property type="entry name" value="BARDET-BIEDL SYNDROME 1 PROTEIN"/>
    <property type="match status" value="1"/>
</dbReference>
<dbReference type="InterPro" id="IPR056419">
    <property type="entry name" value="GAE_BBS1"/>
</dbReference>
<comment type="caution">
    <text evidence="4">The sequence shown here is derived from an EMBL/GenBank/DDBJ whole genome shotgun (WGS) entry which is preliminary data.</text>
</comment>
<dbReference type="GO" id="GO:0005930">
    <property type="term" value="C:axoneme"/>
    <property type="evidence" value="ECO:0007669"/>
    <property type="project" value="TreeGrafter"/>
</dbReference>
<dbReference type="PANTHER" id="PTHR20870:SF0">
    <property type="entry name" value="BARDET-BIEDL SYNDROME 1 PROTEIN"/>
    <property type="match status" value="1"/>
</dbReference>
<accession>A0AAV2T6R1</accession>
<feature type="domain" description="Bardet-Biedl syndrome 1 N-terminal" evidence="2">
    <location>
        <begin position="12"/>
        <end position="282"/>
    </location>
</feature>
<dbReference type="SUPFAM" id="SSF50978">
    <property type="entry name" value="WD40 repeat-like"/>
    <property type="match status" value="1"/>
</dbReference>
<reference evidence="4" key="1">
    <citation type="submission" date="2024-06" db="EMBL/GenBank/DDBJ databases">
        <authorList>
            <person name="Liu X."/>
            <person name="Lenzi L."/>
            <person name="Haldenby T S."/>
            <person name="Uol C."/>
        </authorList>
    </citation>
    <scope>NUCLEOTIDE SEQUENCE</scope>
</reference>
<protein>
    <recommendedName>
        <fullName evidence="6">Bardet-Biedl syndrome 1</fullName>
    </recommendedName>
</protein>
<gene>
    <name evidence="4" type="ORF">CDAUBV1_LOCUS5659</name>
</gene>
<dbReference type="Pfam" id="PF23304">
    <property type="entry name" value="GAE_BBS1"/>
    <property type="match status" value="1"/>
</dbReference>
<sequence length="655" mass="72148">MENVTLKLSKNWLLAKCDRKCGLQTFSQCMDFGDVFSGGVNDLCMVDLSSCFDFKTKNESKTKSYTKLRVLQGLEIKHEVQLVEPACGVASFNVIVGGQVLQDLAVAGGPFIYIYRKLKPYYKFSLPLLDLDPREESAWEDAKASKLTAKELRENLNQLKCEKCPLTPRSARYLRLPPSQLCEFYEAYRNVPLQRQTVATCLGKLLRQQSNVNSAHCLVVGTEEGCLYILDPAAFNILAKASFNKIGTSLPSPPAHVSVSGSYDIEYRIVVACRNGLIYQIKRGTTEVSEGIDPGSQIVGLVRPERTIIVGCMDQTIKGFSLKGRPMWSIRQTASILAMTSMLLPSHTIAGYIVSFSDGRVCAFREQHICDTVIQWSPIKQKWSAEVPTNQGDSNTGEKVQEMDDKSSAVSTRPAGNPLGNESCWPQPDPVVACICGQYDREAGSLVLNTRSGALMVLLVKRSATFAPLDVLSGRPVAQLARLDIPKKSKLFIDLAVREKKNAAAIHKQFTNDLAVIRRTVARTFVELLETRSGPVAIPGANNQLRLTARLHGFGCLFVLAMDLIQIHADNTLGCTGLSIVLNFDDTVYQVKSPCIQLPLIISGVTYRYTTTVKAIRDTRASNTIRILVISPHEFGPLLTATVEVPETDVMNGVM</sequence>
<dbReference type="Pfam" id="PF14779">
    <property type="entry name" value="BBS1"/>
    <property type="match status" value="1"/>
</dbReference>
<evidence type="ECO:0000259" key="2">
    <source>
        <dbReference type="Pfam" id="PF14779"/>
    </source>
</evidence>
<dbReference type="GO" id="GO:0005113">
    <property type="term" value="F:patched binding"/>
    <property type="evidence" value="ECO:0007669"/>
    <property type="project" value="TreeGrafter"/>
</dbReference>
<evidence type="ECO:0000313" key="5">
    <source>
        <dbReference type="Proteomes" id="UP001497525"/>
    </source>
</evidence>
<dbReference type="GO" id="GO:0005119">
    <property type="term" value="F:smoothened binding"/>
    <property type="evidence" value="ECO:0007669"/>
    <property type="project" value="TreeGrafter"/>
</dbReference>
<dbReference type="InterPro" id="IPR032728">
    <property type="entry name" value="BBS1_N"/>
</dbReference>
<dbReference type="GO" id="GO:0034464">
    <property type="term" value="C:BBSome"/>
    <property type="evidence" value="ECO:0007669"/>
    <property type="project" value="InterPro"/>
</dbReference>
<dbReference type="InterPro" id="IPR028784">
    <property type="entry name" value="BBS1"/>
</dbReference>
<dbReference type="GO" id="GO:1905515">
    <property type="term" value="P:non-motile cilium assembly"/>
    <property type="evidence" value="ECO:0007669"/>
    <property type="project" value="InterPro"/>
</dbReference>
<dbReference type="Proteomes" id="UP001497525">
    <property type="component" value="Unassembled WGS sequence"/>
</dbReference>
<evidence type="ECO:0000259" key="3">
    <source>
        <dbReference type="Pfam" id="PF23304"/>
    </source>
</evidence>
<organism evidence="4 5">
    <name type="scientific">Calicophoron daubneyi</name>
    <name type="common">Rumen fluke</name>
    <name type="synonym">Paramphistomum daubneyi</name>
    <dbReference type="NCBI Taxonomy" id="300641"/>
    <lineage>
        <taxon>Eukaryota</taxon>
        <taxon>Metazoa</taxon>
        <taxon>Spiralia</taxon>
        <taxon>Lophotrochozoa</taxon>
        <taxon>Platyhelminthes</taxon>
        <taxon>Trematoda</taxon>
        <taxon>Digenea</taxon>
        <taxon>Plagiorchiida</taxon>
        <taxon>Pronocephalata</taxon>
        <taxon>Paramphistomoidea</taxon>
        <taxon>Paramphistomidae</taxon>
        <taxon>Calicophoron</taxon>
    </lineage>
</organism>